<reference evidence="1" key="1">
    <citation type="journal article" date="2021" name="Proc. Natl. Acad. Sci. U.S.A.">
        <title>A Catalog of Tens of Thousands of Viruses from Human Metagenomes Reveals Hidden Associations with Chronic Diseases.</title>
        <authorList>
            <person name="Tisza M.J."/>
            <person name="Buck C.B."/>
        </authorList>
    </citation>
    <scope>NUCLEOTIDE SEQUENCE</scope>
    <source>
        <strain evidence="1">CtaOv25</strain>
    </source>
</reference>
<dbReference type="EMBL" id="BK015820">
    <property type="protein sequence ID" value="DAE26555.1"/>
    <property type="molecule type" value="Genomic_DNA"/>
</dbReference>
<evidence type="ECO:0000313" key="1">
    <source>
        <dbReference type="EMBL" id="DAE26555.1"/>
    </source>
</evidence>
<sequence length="221" mass="26511">MLKKNEEKYIGIDSVGVTRYHYSNDTIEINFSSLEESIIFEKIFTKGPLYQETKTVFDIMVHEWFDRFEINLPNIVHDTEIITLLLDVFNRFSVQTSCNYVNDCQSNFWLHLGNYIGKFSYNPKHKKWKFEIGEMIIFNAMSKYMSIDAIKYWYYVGDSDYKLKPLEIWFLGMFSFQKIQALIHLHEDEKKNPDVLHLYHQVMSDPVLKFAVDFDFVEWMK</sequence>
<protein>
    <submittedName>
        <fullName evidence="1">Uncharacterized protein</fullName>
    </submittedName>
</protein>
<name>A0A8S5R608_9CAUD</name>
<proteinExistence type="predicted"/>
<accession>A0A8S5R608</accession>
<organism evidence="1">
    <name type="scientific">Myoviridae sp. ctaOv25</name>
    <dbReference type="NCBI Taxonomy" id="2827290"/>
    <lineage>
        <taxon>Viruses</taxon>
        <taxon>Duplodnaviria</taxon>
        <taxon>Heunggongvirae</taxon>
        <taxon>Uroviricota</taxon>
        <taxon>Caudoviricetes</taxon>
    </lineage>
</organism>